<evidence type="ECO:0000256" key="2">
    <source>
        <dbReference type="SAM" id="Phobius"/>
    </source>
</evidence>
<protein>
    <submittedName>
        <fullName evidence="4">Lysophospholipase L1-like esterase</fullName>
    </submittedName>
</protein>
<gene>
    <name evidence="4" type="ORF">BJ980_001404</name>
</gene>
<dbReference type="Gene3D" id="3.40.50.1110">
    <property type="entry name" value="SGNH hydrolase"/>
    <property type="match status" value="1"/>
</dbReference>
<feature type="domain" description="SGNH hydrolase-type esterase" evidence="3">
    <location>
        <begin position="70"/>
        <end position="246"/>
    </location>
</feature>
<keyword evidence="2" id="KW-0812">Transmembrane</keyword>
<organism evidence="4 5">
    <name type="scientific">Nocardioides daedukensis</name>
    <dbReference type="NCBI Taxonomy" id="634462"/>
    <lineage>
        <taxon>Bacteria</taxon>
        <taxon>Bacillati</taxon>
        <taxon>Actinomycetota</taxon>
        <taxon>Actinomycetes</taxon>
        <taxon>Propionibacteriales</taxon>
        <taxon>Nocardioidaceae</taxon>
        <taxon>Nocardioides</taxon>
    </lineage>
</organism>
<keyword evidence="5" id="KW-1185">Reference proteome</keyword>
<comment type="caution">
    <text evidence="4">The sequence shown here is derived from an EMBL/GenBank/DDBJ whole genome shotgun (WGS) entry which is preliminary data.</text>
</comment>
<dbReference type="InterPro" id="IPR013830">
    <property type="entry name" value="SGNH_hydro"/>
</dbReference>
<keyword evidence="2" id="KW-1133">Transmembrane helix</keyword>
<dbReference type="SUPFAM" id="SSF52266">
    <property type="entry name" value="SGNH hydrolase"/>
    <property type="match status" value="1"/>
</dbReference>
<dbReference type="InterPro" id="IPR036514">
    <property type="entry name" value="SGNH_hydro_sf"/>
</dbReference>
<feature type="region of interest" description="Disordered" evidence="1">
    <location>
        <begin position="317"/>
        <end position="346"/>
    </location>
</feature>
<dbReference type="EMBL" id="JACCAA010000001">
    <property type="protein sequence ID" value="NYG58481.1"/>
    <property type="molecule type" value="Genomic_DNA"/>
</dbReference>
<dbReference type="Pfam" id="PF13472">
    <property type="entry name" value="Lipase_GDSL_2"/>
    <property type="match status" value="1"/>
</dbReference>
<dbReference type="AlphaFoldDB" id="A0A7Y9UQD1"/>
<evidence type="ECO:0000313" key="5">
    <source>
        <dbReference type="Proteomes" id="UP000540656"/>
    </source>
</evidence>
<dbReference type="RefSeq" id="WP_179501643.1">
    <property type="nucleotide sequence ID" value="NZ_JACCAA010000001.1"/>
</dbReference>
<evidence type="ECO:0000256" key="1">
    <source>
        <dbReference type="SAM" id="MobiDB-lite"/>
    </source>
</evidence>
<feature type="transmembrane region" description="Helical" evidence="2">
    <location>
        <begin position="12"/>
        <end position="32"/>
    </location>
</feature>
<evidence type="ECO:0000313" key="4">
    <source>
        <dbReference type="EMBL" id="NYG58481.1"/>
    </source>
</evidence>
<proteinExistence type="predicted"/>
<dbReference type="GO" id="GO:0004622">
    <property type="term" value="F:phosphatidylcholine lysophospholipase activity"/>
    <property type="evidence" value="ECO:0007669"/>
    <property type="project" value="TreeGrafter"/>
</dbReference>
<dbReference type="CDD" id="cd01836">
    <property type="entry name" value="FeeA_FeeB_like"/>
    <property type="match status" value="1"/>
</dbReference>
<sequence>MGKAEAARKVAAAAMYGGGGLSVVGASLFGVLKAEAKLARKAIGPAEGDPPNATGWYGRGRGGPALKVALLGDSSAAGYGVHHVVDTPGAALASGLSERSDRRVYLRSFAVVGAQTKDLAAQVEAALPGEPDIAVILIGANDVTHTVPPSQSVGRLADAVRRLRGAGVEVLVGTCPDLGTIQPINPPLKQVARAWSRRLAAAQAIAVVEAGGRTVSLGSILGPEFAAAPALLFGPDQFHPSADGYASLAAVMLPSAMAALGLIPEEDASPEALRGEGVLPIARAAVEAARTPGTELDGTEVGGQRRGVRGLWVELRHRRRHPRTETHAPEESEPAEVVDPTAADGS</sequence>
<accession>A0A7Y9UQD1</accession>
<evidence type="ECO:0000259" key="3">
    <source>
        <dbReference type="Pfam" id="PF13472"/>
    </source>
</evidence>
<keyword evidence="2" id="KW-0472">Membrane</keyword>
<name>A0A7Y9UQD1_9ACTN</name>
<dbReference type="PANTHER" id="PTHR30383">
    <property type="entry name" value="THIOESTERASE 1/PROTEASE 1/LYSOPHOSPHOLIPASE L1"/>
    <property type="match status" value="1"/>
</dbReference>
<reference evidence="4 5" key="1">
    <citation type="submission" date="2020-07" db="EMBL/GenBank/DDBJ databases">
        <title>Sequencing the genomes of 1000 actinobacteria strains.</title>
        <authorList>
            <person name="Klenk H.-P."/>
        </authorList>
    </citation>
    <scope>NUCLEOTIDE SEQUENCE [LARGE SCALE GENOMIC DNA]</scope>
    <source>
        <strain evidence="4 5">DSM 23819</strain>
    </source>
</reference>
<dbReference type="Proteomes" id="UP000540656">
    <property type="component" value="Unassembled WGS sequence"/>
</dbReference>
<dbReference type="InterPro" id="IPR051532">
    <property type="entry name" value="Ester_Hydrolysis_Enzymes"/>
</dbReference>
<dbReference type="PANTHER" id="PTHR30383:SF5">
    <property type="entry name" value="SGNH HYDROLASE-TYPE ESTERASE DOMAIN-CONTAINING PROTEIN"/>
    <property type="match status" value="1"/>
</dbReference>